<protein>
    <recommendedName>
        <fullName evidence="3">Tetratricopeptide repeat protein</fullName>
    </recommendedName>
</protein>
<evidence type="ECO:0000313" key="1">
    <source>
        <dbReference type="EMBL" id="QPI61348.1"/>
    </source>
</evidence>
<dbReference type="Proteomes" id="UP000663421">
    <property type="component" value="Chromosome"/>
</dbReference>
<proteinExistence type="predicted"/>
<evidence type="ECO:0000313" key="2">
    <source>
        <dbReference type="Proteomes" id="UP000663421"/>
    </source>
</evidence>
<dbReference type="EMBL" id="CP065050">
    <property type="protein sequence ID" value="QPI61348.1"/>
    <property type="molecule type" value="Genomic_DNA"/>
</dbReference>
<gene>
    <name evidence="1" type="ORF">I1A49_46340</name>
</gene>
<reference evidence="1 2" key="1">
    <citation type="submission" date="2020-11" db="EMBL/GenBank/DDBJ databases">
        <title>Complete genome sequence unveiled secondary metabolic potentials in Streptomyces solisilvae HNM0141.</title>
        <authorList>
            <person name="Huang X."/>
        </authorList>
    </citation>
    <scope>NUCLEOTIDE SEQUENCE [LARGE SCALE GENOMIC DNA]</scope>
    <source>
        <strain evidence="1 2">HNM0141</strain>
    </source>
</reference>
<dbReference type="PROSITE" id="PS51257">
    <property type="entry name" value="PROKAR_LIPOPROTEIN"/>
    <property type="match status" value="1"/>
</dbReference>
<evidence type="ECO:0008006" key="3">
    <source>
        <dbReference type="Google" id="ProtNLM"/>
    </source>
</evidence>
<accession>A0ABX6WIR8</accession>
<organism evidence="1 2">
    <name type="scientific">Streptomyces malaysiensis</name>
    <dbReference type="NCBI Taxonomy" id="92644"/>
    <lineage>
        <taxon>Bacteria</taxon>
        <taxon>Bacillati</taxon>
        <taxon>Actinomycetota</taxon>
        <taxon>Actinomycetes</taxon>
        <taxon>Kitasatosporales</taxon>
        <taxon>Streptomycetaceae</taxon>
        <taxon>Streptomyces</taxon>
        <taxon>Streptomyces violaceusniger group</taxon>
    </lineage>
</organism>
<keyword evidence="2" id="KW-1185">Reference proteome</keyword>
<name>A0ABX6WIR8_STRMQ</name>
<sequence length="245" mass="25344">MGTAARPGAAARDMGPVGDGSTGGIAVVACAEAGVDGRADGLSDGLARGLVWGPAPELRSPACLRLLAAASSGGDALRAARADLPPGGPGDTALESIRTAAGYGDLAGAFAAVLDDWRHTNWGSVAERYRAMISAYTAGQWDEALSCARRIEAYVRGPGAAGPSGLALLAAEIHCTSGEQQRALAWLGQVPDTVVHPLGGWIRLGMRYRSGNPDEAFEGGWRDVRRARESGLLEGLERLLGRLFQ</sequence>